<dbReference type="EMBL" id="LSRQ01001433">
    <property type="protein sequence ID" value="OAY77886.1"/>
    <property type="molecule type" value="Genomic_DNA"/>
</dbReference>
<dbReference type="Pfam" id="PF01535">
    <property type="entry name" value="PPR"/>
    <property type="match status" value="5"/>
</dbReference>
<evidence type="ECO:0000256" key="3">
    <source>
        <dbReference type="PROSITE-ProRule" id="PRU00708"/>
    </source>
</evidence>
<dbReference type="AlphaFoldDB" id="A0A199VLW4"/>
<accession>A0A199VLW4</accession>
<evidence type="ECO:0000256" key="2">
    <source>
        <dbReference type="ARBA" id="ARBA00022946"/>
    </source>
</evidence>
<dbReference type="GO" id="GO:0003723">
    <property type="term" value="F:RNA binding"/>
    <property type="evidence" value="ECO:0007669"/>
    <property type="project" value="InterPro"/>
</dbReference>
<dbReference type="PRINTS" id="PR01217">
    <property type="entry name" value="PRICHEXTENSN"/>
</dbReference>
<comment type="caution">
    <text evidence="5">The sequence shown here is derived from an EMBL/GenBank/DDBJ whole genome shotgun (WGS) entry which is preliminary data.</text>
</comment>
<protein>
    <submittedName>
        <fullName evidence="5">Pentatricopeptide repeat-containing protein</fullName>
    </submittedName>
</protein>
<gene>
    <name evidence="5" type="ORF">ACMD2_21447</name>
</gene>
<feature type="compositionally biased region" description="Pro residues" evidence="4">
    <location>
        <begin position="114"/>
        <end position="134"/>
    </location>
</feature>
<reference evidence="5 6" key="1">
    <citation type="journal article" date="2016" name="DNA Res.">
        <title>The draft genome of MD-2 pineapple using hybrid error correction of long reads.</title>
        <authorList>
            <person name="Redwan R.M."/>
            <person name="Saidin A."/>
            <person name="Kumar S.V."/>
        </authorList>
    </citation>
    <scope>NUCLEOTIDE SEQUENCE [LARGE SCALE GENOMIC DNA]</scope>
    <source>
        <strain evidence="6">cv. MD2</strain>
        <tissue evidence="5">Leaf</tissue>
    </source>
</reference>
<dbReference type="NCBIfam" id="TIGR00756">
    <property type="entry name" value="PPR"/>
    <property type="match status" value="4"/>
</dbReference>
<keyword evidence="1" id="KW-0677">Repeat</keyword>
<dbReference type="Gene3D" id="1.25.40.10">
    <property type="entry name" value="Tetratricopeptide repeat domain"/>
    <property type="match status" value="3"/>
</dbReference>
<dbReference type="FunFam" id="1.25.40.10:FF:000366">
    <property type="entry name" value="Pentatricopeptide (PPR) repeat-containing protein"/>
    <property type="match status" value="1"/>
</dbReference>
<dbReference type="InterPro" id="IPR002885">
    <property type="entry name" value="PPR_rpt"/>
</dbReference>
<evidence type="ECO:0000313" key="5">
    <source>
        <dbReference type="EMBL" id="OAY77886.1"/>
    </source>
</evidence>
<evidence type="ECO:0000256" key="4">
    <source>
        <dbReference type="SAM" id="MobiDB-lite"/>
    </source>
</evidence>
<keyword evidence="2" id="KW-0809">Transit peptide</keyword>
<dbReference type="GO" id="GO:0009451">
    <property type="term" value="P:RNA modification"/>
    <property type="evidence" value="ECO:0007669"/>
    <property type="project" value="InterPro"/>
</dbReference>
<feature type="repeat" description="PPR" evidence="3">
    <location>
        <begin position="186"/>
        <end position="220"/>
    </location>
</feature>
<feature type="compositionally biased region" description="Pro residues" evidence="4">
    <location>
        <begin position="93"/>
        <end position="102"/>
    </location>
</feature>
<feature type="region of interest" description="Disordered" evidence="4">
    <location>
        <begin position="91"/>
        <end position="181"/>
    </location>
</feature>
<dbReference type="PANTHER" id="PTHR47926">
    <property type="entry name" value="PENTATRICOPEPTIDE REPEAT-CONTAINING PROTEIN"/>
    <property type="match status" value="1"/>
</dbReference>
<evidence type="ECO:0000256" key="1">
    <source>
        <dbReference type="ARBA" id="ARBA00022737"/>
    </source>
</evidence>
<dbReference type="PANTHER" id="PTHR47926:SF540">
    <property type="entry name" value="PENTATRICOPEPTIDE REPEAT-CONTAINING PROTEIN"/>
    <property type="match status" value="1"/>
</dbReference>
<dbReference type="InterPro" id="IPR046848">
    <property type="entry name" value="E_motif"/>
</dbReference>
<sequence length="553" mass="60395">MFPLSRSPGQQDRLAANPSRTHGRARAMNEAKQIHAYTLRHGVERIQPLLLRLLSLPDDPDLLYASSLLHSHPSPPSTLLYNRLLHALSLSPSPSPADPSPSSPACAAAASSPTPSPSPSSSPPSPPPPPPPPEPETEADAAPSTRSSSRAASPATPSSPPRSSTSTPSRPPRPARRLFDETPRRDVAVWNSMIAGYARGGDLARAGELFDAMPERNVVSWTSLVSGYARSGRCEEAVRVFLRMWGEGGEARPNEVTLASVLPACASLGAMGLGERIERYARENGLVGNVFVSNALVEMYAKCGSIERARRVFDEMGERRNLCSWNSMIMGLAVHGRCRQALELFHEMLVSSSHFAVGIAPDDITFVGVLLACTHGGLVDQGKHFFYSMEREFSLTPKIEHYGCMVDLLGRAGLLKEAYTLIKSMPMEPDSVIWGALLGACSFHGEVEIAEIAASFLFKLEPWNTGNQVILSNIYASTGKWSSVAKVWKMMKDKQHKKSAGYSFIELEGSIHKFLVEDTSHPRFEEIYEALDEITMTMKLLGYVPNLDLQMES</sequence>
<feature type="compositionally biased region" description="Low complexity" evidence="4">
    <location>
        <begin position="140"/>
        <end position="168"/>
    </location>
</feature>
<proteinExistence type="predicted"/>
<feature type="repeat" description="PPR" evidence="3">
    <location>
        <begin position="321"/>
        <end position="355"/>
    </location>
</feature>
<evidence type="ECO:0000313" key="6">
    <source>
        <dbReference type="Proteomes" id="UP000092600"/>
    </source>
</evidence>
<dbReference type="InterPro" id="IPR046960">
    <property type="entry name" value="PPR_At4g14850-like_plant"/>
</dbReference>
<dbReference type="FunFam" id="1.25.40.10:FF:000422">
    <property type="entry name" value="Pentatricopeptide repeat-containing protein"/>
    <property type="match status" value="1"/>
</dbReference>
<feature type="repeat" description="PPR" evidence="3">
    <location>
        <begin position="289"/>
        <end position="319"/>
    </location>
</feature>
<dbReference type="InterPro" id="IPR011990">
    <property type="entry name" value="TPR-like_helical_dom_sf"/>
</dbReference>
<dbReference type="PROSITE" id="PS51375">
    <property type="entry name" value="PPR"/>
    <property type="match status" value="3"/>
</dbReference>
<feature type="region of interest" description="Disordered" evidence="4">
    <location>
        <begin position="1"/>
        <end position="26"/>
    </location>
</feature>
<dbReference type="InterPro" id="IPR046849">
    <property type="entry name" value="E2_motif"/>
</dbReference>
<dbReference type="Pfam" id="PF20430">
    <property type="entry name" value="Eplus_motif"/>
    <property type="match status" value="1"/>
</dbReference>
<dbReference type="Proteomes" id="UP000092600">
    <property type="component" value="Unassembled WGS sequence"/>
</dbReference>
<organism evidence="5 6">
    <name type="scientific">Ananas comosus</name>
    <name type="common">Pineapple</name>
    <name type="synonym">Ananas ananas</name>
    <dbReference type="NCBI Taxonomy" id="4615"/>
    <lineage>
        <taxon>Eukaryota</taxon>
        <taxon>Viridiplantae</taxon>
        <taxon>Streptophyta</taxon>
        <taxon>Embryophyta</taxon>
        <taxon>Tracheophyta</taxon>
        <taxon>Spermatophyta</taxon>
        <taxon>Magnoliopsida</taxon>
        <taxon>Liliopsida</taxon>
        <taxon>Poales</taxon>
        <taxon>Bromeliaceae</taxon>
        <taxon>Bromelioideae</taxon>
        <taxon>Ananas</taxon>
    </lineage>
</organism>
<dbReference type="Pfam" id="PF20431">
    <property type="entry name" value="E_motif"/>
    <property type="match status" value="1"/>
</dbReference>
<feature type="compositionally biased region" description="Low complexity" evidence="4">
    <location>
        <begin position="103"/>
        <end position="113"/>
    </location>
</feature>
<name>A0A199VLW4_ANACO</name>